<dbReference type="InterPro" id="IPR000073">
    <property type="entry name" value="AB_hydrolase_1"/>
</dbReference>
<accession>A0ABW2P8M7</accession>
<evidence type="ECO:0000256" key="1">
    <source>
        <dbReference type="SAM" id="MobiDB-lite"/>
    </source>
</evidence>
<reference evidence="4" key="1">
    <citation type="journal article" date="2019" name="Int. J. Syst. Evol. Microbiol.">
        <title>The Global Catalogue of Microorganisms (GCM) 10K type strain sequencing project: providing services to taxonomists for standard genome sequencing and annotation.</title>
        <authorList>
            <consortium name="The Broad Institute Genomics Platform"/>
            <consortium name="The Broad Institute Genome Sequencing Center for Infectious Disease"/>
            <person name="Wu L."/>
            <person name="Ma J."/>
        </authorList>
    </citation>
    <scope>NUCLEOTIDE SEQUENCE [LARGE SCALE GENOMIC DNA]</scope>
    <source>
        <strain evidence="4">CECT 7649</strain>
    </source>
</reference>
<evidence type="ECO:0000313" key="4">
    <source>
        <dbReference type="Proteomes" id="UP001596496"/>
    </source>
</evidence>
<name>A0ABW2P8M7_9ACTN</name>
<evidence type="ECO:0000259" key="2">
    <source>
        <dbReference type="Pfam" id="PF00561"/>
    </source>
</evidence>
<evidence type="ECO:0000313" key="3">
    <source>
        <dbReference type="EMBL" id="MFC7384595.1"/>
    </source>
</evidence>
<keyword evidence="3" id="KW-0378">Hydrolase</keyword>
<protein>
    <submittedName>
        <fullName evidence="3">Alpha/beta fold hydrolase</fullName>
    </submittedName>
</protein>
<dbReference type="PANTHER" id="PTHR43433:SF10">
    <property type="entry name" value="AB HYDROLASE-1 DOMAIN-CONTAINING PROTEIN"/>
    <property type="match status" value="1"/>
</dbReference>
<keyword evidence="4" id="KW-1185">Reference proteome</keyword>
<dbReference type="PANTHER" id="PTHR43433">
    <property type="entry name" value="HYDROLASE, ALPHA/BETA FOLD FAMILY PROTEIN"/>
    <property type="match status" value="1"/>
</dbReference>
<comment type="caution">
    <text evidence="3">The sequence shown here is derived from an EMBL/GenBank/DDBJ whole genome shotgun (WGS) entry which is preliminary data.</text>
</comment>
<sequence length="322" mass="35655">MLTEHDVPPTRDVRLQDGVPTRSIPYGRDGRLAVTEWGDPYGTPVFFFHGTPGCRVGPLPKTSFLFRHRIRLICYDRPGYGRSTRREKRAVSDGADQVRTIADRLGIERFAVVGRSGGGPHALACAALLRERVTKAATLVTLAPPDEGPDGMGRRWYDDMAPSNIKEYEAASQGTRYFTEFLEPRAQDIREKPTSLIRGFFHELPQSDRRIVMNAVVRKSLTQGYEIALKSSFGGWVDDAVAFRNPWGFDLALISAPVRLWHGADDIFSPVSHTGWLAEKIRGAEPLIQPGVGHFSAIYALPSLLTWLTAGASSFARPAYCG</sequence>
<dbReference type="InterPro" id="IPR029058">
    <property type="entry name" value="AB_hydrolase_fold"/>
</dbReference>
<gene>
    <name evidence="3" type="ORF">ACFQSB_20450</name>
</gene>
<feature type="compositionally biased region" description="Basic and acidic residues" evidence="1">
    <location>
        <begin position="1"/>
        <end position="15"/>
    </location>
</feature>
<dbReference type="Pfam" id="PF00561">
    <property type="entry name" value="Abhydrolase_1"/>
    <property type="match status" value="1"/>
</dbReference>
<feature type="domain" description="AB hydrolase-1" evidence="2">
    <location>
        <begin position="44"/>
        <end position="298"/>
    </location>
</feature>
<organism evidence="3 4">
    <name type="scientific">Sphaerisporangium rhizosphaerae</name>
    <dbReference type="NCBI Taxonomy" id="2269375"/>
    <lineage>
        <taxon>Bacteria</taxon>
        <taxon>Bacillati</taxon>
        <taxon>Actinomycetota</taxon>
        <taxon>Actinomycetes</taxon>
        <taxon>Streptosporangiales</taxon>
        <taxon>Streptosporangiaceae</taxon>
        <taxon>Sphaerisporangium</taxon>
    </lineage>
</organism>
<dbReference type="Proteomes" id="UP001596496">
    <property type="component" value="Unassembled WGS sequence"/>
</dbReference>
<dbReference type="GO" id="GO:0016787">
    <property type="term" value="F:hydrolase activity"/>
    <property type="evidence" value="ECO:0007669"/>
    <property type="project" value="UniProtKB-KW"/>
</dbReference>
<dbReference type="Gene3D" id="3.40.50.1820">
    <property type="entry name" value="alpha/beta hydrolase"/>
    <property type="match status" value="1"/>
</dbReference>
<feature type="region of interest" description="Disordered" evidence="1">
    <location>
        <begin position="1"/>
        <end position="20"/>
    </location>
</feature>
<dbReference type="InterPro" id="IPR050471">
    <property type="entry name" value="AB_hydrolase"/>
</dbReference>
<dbReference type="SUPFAM" id="SSF53474">
    <property type="entry name" value="alpha/beta-Hydrolases"/>
    <property type="match status" value="1"/>
</dbReference>
<dbReference type="RefSeq" id="WP_380828410.1">
    <property type="nucleotide sequence ID" value="NZ_JBHTCG010000013.1"/>
</dbReference>
<proteinExistence type="predicted"/>
<dbReference type="EMBL" id="JBHTCG010000013">
    <property type="protein sequence ID" value="MFC7384595.1"/>
    <property type="molecule type" value="Genomic_DNA"/>
</dbReference>